<protein>
    <submittedName>
        <fullName evidence="2">Uncharacterized protein</fullName>
    </submittedName>
</protein>
<keyword evidence="3" id="KW-1185">Reference proteome</keyword>
<comment type="caution">
    <text evidence="2">The sequence shown here is derived from an EMBL/GenBank/DDBJ whole genome shotgun (WGS) entry which is preliminary data.</text>
</comment>
<dbReference type="InterPro" id="IPR015421">
    <property type="entry name" value="PyrdxlP-dep_Trfase_major"/>
</dbReference>
<dbReference type="EMBL" id="WNYA01020851">
    <property type="protein sequence ID" value="KAG8538482.1"/>
    <property type="molecule type" value="Genomic_DNA"/>
</dbReference>
<proteinExistence type="predicted"/>
<dbReference type="Gene3D" id="3.40.640.10">
    <property type="entry name" value="Type I PLP-dependent aspartate aminotransferase-like (Major domain)"/>
    <property type="match status" value="1"/>
</dbReference>
<evidence type="ECO:0000313" key="3">
    <source>
        <dbReference type="Proteomes" id="UP000824782"/>
    </source>
</evidence>
<evidence type="ECO:0000313" key="1">
    <source>
        <dbReference type="EMBL" id="KAG8538481.1"/>
    </source>
</evidence>
<dbReference type="InterPro" id="IPR015422">
    <property type="entry name" value="PyrdxlP-dep_Trfase_small"/>
</dbReference>
<evidence type="ECO:0000313" key="2">
    <source>
        <dbReference type="EMBL" id="KAG8538482.1"/>
    </source>
</evidence>
<sequence length="81" mass="9110">MENLSVRGAELCSQSDPMEKCLAMCLQDAYDKDSNPQGFVNAGITANKVCYDLMKERLTRPDMNYLEPSLLDYNNTAGIKR</sequence>
<name>A0AAV6YMM8_ENGPU</name>
<dbReference type="Proteomes" id="UP000824782">
    <property type="component" value="Unassembled WGS sequence"/>
</dbReference>
<dbReference type="AlphaFoldDB" id="A0AAV6YMM8"/>
<dbReference type="Gene3D" id="3.90.1150.10">
    <property type="entry name" value="Aspartate Aminotransferase, domain 1"/>
    <property type="match status" value="1"/>
</dbReference>
<dbReference type="EMBL" id="WNYA01020862">
    <property type="protein sequence ID" value="KAG8538481.1"/>
    <property type="molecule type" value="Genomic_DNA"/>
</dbReference>
<gene>
    <name evidence="2" type="ORF">GDO81_022575</name>
    <name evidence="1" type="ORF">GDO81_022576</name>
</gene>
<organism evidence="2 3">
    <name type="scientific">Engystomops pustulosus</name>
    <name type="common">Tungara frog</name>
    <name type="synonym">Physalaemus pustulosus</name>
    <dbReference type="NCBI Taxonomy" id="76066"/>
    <lineage>
        <taxon>Eukaryota</taxon>
        <taxon>Metazoa</taxon>
        <taxon>Chordata</taxon>
        <taxon>Craniata</taxon>
        <taxon>Vertebrata</taxon>
        <taxon>Euteleostomi</taxon>
        <taxon>Amphibia</taxon>
        <taxon>Batrachia</taxon>
        <taxon>Anura</taxon>
        <taxon>Neobatrachia</taxon>
        <taxon>Hyloidea</taxon>
        <taxon>Leptodactylidae</taxon>
        <taxon>Leiuperinae</taxon>
        <taxon>Engystomops</taxon>
    </lineage>
</organism>
<reference evidence="2" key="1">
    <citation type="thesis" date="2020" institute="ProQuest LLC" country="789 East Eisenhower Parkway, Ann Arbor, MI, USA">
        <title>Comparative Genomics and Chromosome Evolution.</title>
        <authorList>
            <person name="Mudd A.B."/>
        </authorList>
    </citation>
    <scope>NUCLEOTIDE SEQUENCE</scope>
    <source>
        <strain evidence="2">237g6f4</strain>
        <tissue evidence="2">Blood</tissue>
    </source>
</reference>
<accession>A0AAV6YMM8</accession>